<dbReference type="EMBL" id="JBAWKS010000002">
    <property type="protein sequence ID" value="MEI4551556.1"/>
    <property type="molecule type" value="Genomic_DNA"/>
</dbReference>
<dbReference type="RefSeq" id="WP_336436519.1">
    <property type="nucleotide sequence ID" value="NZ_JBAWKS010000002.1"/>
</dbReference>
<name>A0ABU8EXC4_9GAMM</name>
<comment type="caution">
    <text evidence="1">The sequence shown here is derived from an EMBL/GenBank/DDBJ whole genome shotgun (WGS) entry which is preliminary data.</text>
</comment>
<reference evidence="1 2" key="1">
    <citation type="submission" date="2023-12" db="EMBL/GenBank/DDBJ databases">
        <title>Friends and Foes: Symbiotic and Algicidal bacterial influence on Karenia brevis blooms.</title>
        <authorList>
            <person name="Fei C."/>
            <person name="Mohamed A.R."/>
            <person name="Booker A."/>
            <person name="Arshad M."/>
            <person name="Klass S."/>
            <person name="Ahn S."/>
            <person name="Gilbert P.M."/>
            <person name="Heil C.A."/>
            <person name="Martinez J.M."/>
            <person name="Amin S.A."/>
        </authorList>
    </citation>
    <scope>NUCLEOTIDE SEQUENCE [LARGE SCALE GENOMIC DNA]</scope>
    <source>
        <strain evidence="1 2">CE15</strain>
    </source>
</reference>
<sequence length="106" mass="12095">MKQYSVVKIKSLYTEFKHSDQSFGSRAPRVGDEGTIVEVYGDDFYIECSDKNGVTIWLEIIGPNDADLELLYISQSKLKVRTKNSWFVVRTSLKYNQLILLPLSGV</sequence>
<accession>A0ABU8EXC4</accession>
<protein>
    <recommendedName>
        <fullName evidence="3">DUF4926 domain-containing protein</fullName>
    </recommendedName>
</protein>
<evidence type="ECO:0008006" key="3">
    <source>
        <dbReference type="Google" id="ProtNLM"/>
    </source>
</evidence>
<dbReference type="Proteomes" id="UP001382455">
    <property type="component" value="Unassembled WGS sequence"/>
</dbReference>
<proteinExistence type="predicted"/>
<evidence type="ECO:0000313" key="2">
    <source>
        <dbReference type="Proteomes" id="UP001382455"/>
    </source>
</evidence>
<keyword evidence="2" id="KW-1185">Reference proteome</keyword>
<organism evidence="1 2">
    <name type="scientific">Pseudoalteromonas spongiae</name>
    <dbReference type="NCBI Taxonomy" id="298657"/>
    <lineage>
        <taxon>Bacteria</taxon>
        <taxon>Pseudomonadati</taxon>
        <taxon>Pseudomonadota</taxon>
        <taxon>Gammaproteobacteria</taxon>
        <taxon>Alteromonadales</taxon>
        <taxon>Pseudoalteromonadaceae</taxon>
        <taxon>Pseudoalteromonas</taxon>
    </lineage>
</organism>
<gene>
    <name evidence="1" type="ORF">WAE96_17910</name>
</gene>
<evidence type="ECO:0000313" key="1">
    <source>
        <dbReference type="EMBL" id="MEI4551556.1"/>
    </source>
</evidence>